<dbReference type="InterPro" id="IPR019734">
    <property type="entry name" value="TPR_rpt"/>
</dbReference>
<evidence type="ECO:0008006" key="5">
    <source>
        <dbReference type="Google" id="ProtNLM"/>
    </source>
</evidence>
<dbReference type="Pfam" id="PF07676">
    <property type="entry name" value="PD40"/>
    <property type="match status" value="2"/>
</dbReference>
<dbReference type="Gene3D" id="2.120.10.30">
    <property type="entry name" value="TolB, C-terminal domain"/>
    <property type="match status" value="2"/>
</dbReference>
<evidence type="ECO:0000256" key="1">
    <source>
        <dbReference type="ARBA" id="ARBA00009820"/>
    </source>
</evidence>
<name>A0A833LZV4_9LEPT</name>
<dbReference type="InterPro" id="IPR011990">
    <property type="entry name" value="TPR-like_helical_dom_sf"/>
</dbReference>
<dbReference type="Proteomes" id="UP000460298">
    <property type="component" value="Unassembled WGS sequence"/>
</dbReference>
<gene>
    <name evidence="3" type="ORF">F9K24_04860</name>
</gene>
<comment type="similarity">
    <text evidence="1">Belongs to the TolB family.</text>
</comment>
<dbReference type="SUPFAM" id="SSF69304">
    <property type="entry name" value="Tricorn protease N-terminal domain"/>
    <property type="match status" value="1"/>
</dbReference>
<dbReference type="InterPro" id="IPR011659">
    <property type="entry name" value="WD40"/>
</dbReference>
<dbReference type="PROSITE" id="PS51257">
    <property type="entry name" value="PROKAR_LIPOPROTEIN"/>
    <property type="match status" value="1"/>
</dbReference>
<comment type="caution">
    <text evidence="3">The sequence shown here is derived from an EMBL/GenBank/DDBJ whole genome shotgun (WGS) entry which is preliminary data.</text>
</comment>
<reference evidence="3 4" key="1">
    <citation type="submission" date="2019-10" db="EMBL/GenBank/DDBJ databases">
        <title>Extracellular Electron Transfer in a Candidatus Methanoperedens spp. Enrichment Culture.</title>
        <authorList>
            <person name="Berger S."/>
            <person name="Rangel Shaw D."/>
            <person name="Berben T."/>
            <person name="In 'T Zandt M."/>
            <person name="Frank J."/>
            <person name="Reimann J."/>
            <person name="Jetten M.S.M."/>
            <person name="Welte C.U."/>
        </authorList>
    </citation>
    <scope>NUCLEOTIDE SEQUENCE [LARGE SCALE GENOMIC DNA]</scope>
    <source>
        <strain evidence="3">SB12</strain>
    </source>
</reference>
<dbReference type="Gene3D" id="1.25.40.10">
    <property type="entry name" value="Tetratricopeptide repeat domain"/>
    <property type="match status" value="2"/>
</dbReference>
<evidence type="ECO:0000313" key="3">
    <source>
        <dbReference type="EMBL" id="KAB2934359.1"/>
    </source>
</evidence>
<evidence type="ECO:0000256" key="2">
    <source>
        <dbReference type="SAM" id="SignalP"/>
    </source>
</evidence>
<protein>
    <recommendedName>
        <fullName evidence="5">CHAT domain-containing protein</fullName>
    </recommendedName>
</protein>
<accession>A0A833LZV4</accession>
<evidence type="ECO:0000313" key="4">
    <source>
        <dbReference type="Proteomes" id="UP000460298"/>
    </source>
</evidence>
<organism evidence="3 4">
    <name type="scientific">Leptonema illini</name>
    <dbReference type="NCBI Taxonomy" id="183"/>
    <lineage>
        <taxon>Bacteria</taxon>
        <taxon>Pseudomonadati</taxon>
        <taxon>Spirochaetota</taxon>
        <taxon>Spirochaetia</taxon>
        <taxon>Leptospirales</taxon>
        <taxon>Leptospiraceae</taxon>
        <taxon>Leptonema</taxon>
    </lineage>
</organism>
<dbReference type="EMBL" id="WBUI01000003">
    <property type="protein sequence ID" value="KAB2934359.1"/>
    <property type="molecule type" value="Genomic_DNA"/>
</dbReference>
<dbReference type="SUPFAM" id="SSF48452">
    <property type="entry name" value="TPR-like"/>
    <property type="match status" value="3"/>
</dbReference>
<sequence>MSLNKVILFFLVSALFSSCASAKITEPPAFDYPNLLDTFFQKNPGGHFPIIIQRGMNTDPSVSAAGYLFYVSDVQGSPDIWMRQLRTTVNVPVVEQEAVQNSPAISQDGQHLAYVSYDRDASGDILLTKINPERIAYDVMRGNAIPNHSASSFSVSDYISEQFSESRDGCAGDAGELDPVFSADRRTLFYASDRCQRTVFRLWSLKLNENGRPEGKPVLLSTERAIQPSATTRTIAATALDDRGLPEGFLLISLESGKSQRIVYKNGGMALRPILAQDEKELLFLAIDEDTNGDGRLDLNDRGAVHRMSLKSGSVRHVTDSTMPVYNIALSPYLGGGILYAGYDNDAGRSRIFLSRPDGLIPRKKNALDQYEFAQTFSGDRRQLALESVIQYFSESPEFILVEYDVLTDLLRGSTDGGDRSRYTEQLRKAEQENAFSEAARIARPGTAAAIELALRSKRLSDLDAARHRLAVSYLRERLVQARIRTGMIAVGLSTVQQLNAEDPGYINRNNTLLTEAALQIRMNGRVPDRFRALLSAPETEQALRQRIIQVVYEEINRNAEDMIPDPTNESQPILRGLYYILQGERLFRARRYHDARSRIQEGLKFTGEGNVAYTIGWKLLAAIYDIEQNQQLALDARLRFLKSYNRDWNLDVDEADFLRLIDASRSYIEQYRRSAQSIAEDVEDRLDYRFFLIGEIQTAVGSERIQLDMVDRNMLVQFCASDSAAGLLINNLGYKDYIERYAKICRSVSPFLQGRAASISLEEGHEVSQLFYLVSYANATLVNILFLQFRTAGLFDELHETWSVHYHRWKTDLAIERLKRNLTWEEKRSRIISRDTVQSLFLEKDPFDAQIFNEILFGYNFAEQDGRRYFDHSLLYGHAYLLIRKTEERERFYDSLLKQGVQIPSAVMTERKKAILDDLKQAEYRLLYILNVDPGFVDATLLLSWLYQYIDSRKQSEILLEPGYIDRAFIFLTGVRPSSVRDGIFYRAEYQNTFNGRYYEKNVDMLNAAIEEINQKINQSVRQTGGRERDLALLQLNLGNNHFQLVNYRAATEAYDRAERLSTRSRTAIFENDMQKILFHINRGRARFYSGQAESAARDFDFAVDKLRQSDYWPKFEAANRAGYKSLSEPDNAYLKARSERKQAELVQSRYRLAFAQSLRGLAHQDGGNAREAIQAYSDALQILYGREPFPAQGMDRAGLENYIALAFQDLEDFDRSDLAAREAEESSKRQGLTRNDDRFQPQTVGGRIFGLLLGYGEDFSVIGDGRTPYGFSPLRQFELSLGIRFRNFMRQGDLDRAVEILARRIEVFSKQDGDVRLGSEGQIYAFNQRAEIALNQREYDKAFEDYRSASDAALSAGMLDSFRRNFRNSYIVLFQQFEAMDGDPALNGRMQSALKDLVAFRQSYREALKSAYIRQRETEDPDFEYTESHDDPVLEKMMVRDLSDFSAIEGLLAFYLHRQMKRAGKLDDRNMLLIAEERLDQASSADAGAPTLAGIRTRLNLARVLIEKGDRTNFEPLLERIQEETFEFHAIPERFEYFRIRGDVAAMDGRSDEALRHLNSANALLVEFPFILPLVAERIHPLFERMAELEIRLGRPQRALVFLEQARLYGLQIEFYRYPLDFSRRDSVEIHRILRQSRSKLRSLLAEETRLRLQRRNPTEVVRMRQEERKRLDAMQKEMLLSEPSLQDFIVATPPALPSSQDRQQYVRLFSTPSSRYCIRMFGRIATASSDVDSCGLAVAPTVIIADWRSAIDGMLTATLQRVGPERVLRTTMSDSSSVMIRSASDIAKGYRFFNIRSTGPAAHDNVLRIDDVPASHFFARRSGRVFSAVDWMSRDRRAALALIASRSDGLLPTAEEDSEAFRRWWAGMIFSYEAFRSTGGGIFLIHGKNPPADPSLFGKEDSLAFGTQGFDRSALQEYLTASHREAMRRGLASVKDDRRTALREFELADSLLEGLPDEQSIGAKNRVYLARSLILVRPDEGETFFKELLAAEKQRLERYALYRSYIGGLATVGRYQKALEVYEESLREFPEQRERKQSEKVVLEYLNGLNQAEPSGRVVNTPAELYDLFQNDRSLVEAGVQLLYRHGSFDLAGSLITKAERESGLRPRIALESALLRGEGIDEAIALIEKSNLTEKDTDLNLILSAYRGRWKYVEDLLNGTAGSVGRSLFEQRRLLLRQMRQRMEEGRTGLDSLTCLQGPPNTSRLLDFVPFRDKTSDRESACSLLSQTEQLLQLRMALDSIPFDGNDQVKTILHQMIDGAKVHSTRRASLFALLAAKAYLLDRRPALAAEFLNLHASLSGGRPVPASLAETQAFTTLWLTALGWKTPEKQLEYAMQTEYGAALFNRVAPVVASPLNSSVLPAMRDALKRPAFSAEDSLLGLFLLEEKAVKAGDAELLFDLLIAQKRMQQGRDWNITPVAKELIRRIPSEQQLTVLHDSGTVFRLLRVTSDGITMTTLPGSSVSLRSRLLEFFQHSQGRESAVALAGEYDAMLPVAGEKMHYRWLTGVHALAPLSLSGSEVQIIDPESLLDSTRNDGRFRPDFRVRLKTQQTAHSLNELYRRTIKQLVDWTNLELERMNRQRTGTVLVQEGWEPVSGAGVWVIYEEMSRPVQDLTPGRRQPLLYGFGVAPGVLQHGSGVIGRMPAGSLGFVPGFVRAYIKADLPSNSARQRFDYARQQIQEGEGAEYLFLKPATSAFIEQPLISEKSGR</sequence>
<feature type="signal peptide" evidence="2">
    <location>
        <begin position="1"/>
        <end position="22"/>
    </location>
</feature>
<dbReference type="PANTHER" id="PTHR36842:SF1">
    <property type="entry name" value="PROTEIN TOLB"/>
    <property type="match status" value="1"/>
</dbReference>
<feature type="chain" id="PRO_5032615663" description="CHAT domain-containing protein" evidence="2">
    <location>
        <begin position="23"/>
        <end position="2712"/>
    </location>
</feature>
<dbReference type="PANTHER" id="PTHR36842">
    <property type="entry name" value="PROTEIN TOLB HOMOLOG"/>
    <property type="match status" value="1"/>
</dbReference>
<dbReference type="SMART" id="SM00028">
    <property type="entry name" value="TPR"/>
    <property type="match status" value="4"/>
</dbReference>
<dbReference type="InterPro" id="IPR011042">
    <property type="entry name" value="6-blade_b-propeller_TolB-like"/>
</dbReference>
<proteinExistence type="inferred from homology"/>
<keyword evidence="2" id="KW-0732">Signal</keyword>